<dbReference type="AlphaFoldDB" id="C9YFH8"/>
<gene>
    <name evidence="1" type="ORF">Csp_D33340</name>
</gene>
<reference evidence="1" key="1">
    <citation type="journal article" date="2010" name="Nature">
        <title>The Dynamic genome of Hydra.</title>
        <authorList>
            <person name="Chapman J.A."/>
            <person name="Kirkness E.F."/>
            <person name="Simakov O."/>
            <person name="Hampson S.E."/>
            <person name="Mitros T."/>
            <person name="Weinmaier T."/>
            <person name="Rattei T."/>
            <person name="Balasubramanian P.G."/>
            <person name="Borman J."/>
            <person name="Busam D."/>
            <person name="Disbennett K."/>
            <person name="Pfannkoch C."/>
            <person name="Sumin N."/>
            <person name="Sutton G."/>
            <person name="Viswanathan L."/>
            <person name="Walenz B."/>
            <person name="Goodstein D.M."/>
            <person name="Hellsten U."/>
            <person name="Kawashima T."/>
            <person name="Prochnik S.E."/>
            <person name="Putnam N.H."/>
            <person name="Shu S."/>
            <person name="Blumberg B."/>
            <person name="Dana C.E."/>
            <person name="Gee L."/>
            <person name="Kibler D.F."/>
            <person name="Law L."/>
            <person name="Lindgens D."/>
            <person name="Martinez D.E."/>
            <person name="Peng J."/>
            <person name="Wigge P.A."/>
            <person name="Bertulat B."/>
            <person name="Guder C."/>
            <person name="Nakamura Y."/>
            <person name="Ozbek S."/>
            <person name="Watanabe H."/>
            <person name="Khalturin K."/>
            <person name="Hemmrich G."/>
            <person name="Franke A."/>
            <person name="Augustin R."/>
            <person name="Fraune S."/>
            <person name="Hayakawa E."/>
            <person name="Hayakawa S."/>
            <person name="Hirose M."/>
            <person name="Hwang J."/>
            <person name="Ikeo K."/>
            <person name="Nishimiya-Fujisawa C."/>
            <person name="Ogura A."/>
            <person name="Takahashi T."/>
            <person name="Steinmetz P.R."/>
            <person name="Zhang X."/>
            <person name="Aufschnaiter R."/>
            <person name="Eder M.K."/>
            <person name="Gorny A.K."/>
            <person name="Salvenmoser W."/>
            <person name="Heimberg A.M."/>
            <person name="Wheeler B.M."/>
            <person name="Peterson K.J."/>
            <person name="Boettger A."/>
            <person name="Tischler P."/>
            <person name="Wolf A."/>
            <person name="Gojobori T."/>
            <person name="Remington K.A."/>
            <person name="Strausberg R.L."/>
            <person name="Venter J."/>
            <person name="Technau U."/>
            <person name="Hobmayer B."/>
            <person name="Bosch T.C."/>
            <person name="Holstein T.W."/>
            <person name="Fujisawa T."/>
            <person name="Bode H.R."/>
            <person name="David C.N."/>
            <person name="Rokhsar D.S."/>
            <person name="Steele R.E."/>
        </authorList>
    </citation>
    <scope>NUCLEOTIDE SEQUENCE</scope>
</reference>
<proteinExistence type="predicted"/>
<protein>
    <submittedName>
        <fullName evidence="1">Uncharacterized protein</fullName>
    </submittedName>
</protein>
<accession>C9YFH8</accession>
<name>C9YFH8_CURXX</name>
<organism evidence="1">
    <name type="scientific">Curvibacter symbiont subsp. Hydra magnipapillata</name>
    <dbReference type="NCBI Taxonomy" id="667019"/>
    <lineage>
        <taxon>Bacteria</taxon>
        <taxon>Pseudomonadati</taxon>
        <taxon>Pseudomonadota</taxon>
        <taxon>Betaproteobacteria</taxon>
        <taxon>Burkholderiales</taxon>
        <taxon>Comamonadaceae</taxon>
        <taxon>Curvibacter</taxon>
    </lineage>
</organism>
<evidence type="ECO:0000313" key="1">
    <source>
        <dbReference type="EMBL" id="CBA32676.1"/>
    </source>
</evidence>
<dbReference type="EMBL" id="FN543107">
    <property type="protein sequence ID" value="CBA32676.1"/>
    <property type="molecule type" value="Genomic_DNA"/>
</dbReference>
<sequence>MRITFQKELDEGTKGLRTTYDIAFFGQCIDDRGKHSIDLTKSASRFSHLINYVPEDFVLVSGADRFRADASKAFCAKFPGTSVLLDATTLDVPELLLLCRHYFSDNATKHIGFIYVEPEGYKSKLSASFSPFHPIPGFTPELSSTRVGRLLAFLGFEPTRLHRVLSAEEGSNIKAFSVAFGVPSYRASWEMRAMMPNADVLNEQNAAEDVHYVGANNPLAAYRLIEQTSKTVSDKSERLILAPLGTKPASIGAVLFAALHPNVRIMFDFPLRAADRTFGVGRIHHYGVSPN</sequence>